<proteinExistence type="inferred from homology"/>
<dbReference type="OrthoDB" id="270728at2759"/>
<evidence type="ECO:0000313" key="2">
    <source>
        <dbReference type="EMBL" id="CAD7224956.1"/>
    </source>
</evidence>
<name>A0A7R8W9Q6_9CRUS</name>
<dbReference type="InterPro" id="IPR036425">
    <property type="entry name" value="MoaB/Mog-like_dom_sf"/>
</dbReference>
<dbReference type="PANTHER" id="PTHR13939:SF0">
    <property type="entry name" value="NMN AMIDOHYDROLASE-LIKE PROTEIN YFAY"/>
    <property type="match status" value="1"/>
</dbReference>
<organism evidence="2">
    <name type="scientific">Cyprideis torosa</name>
    <dbReference type="NCBI Taxonomy" id="163714"/>
    <lineage>
        <taxon>Eukaryota</taxon>
        <taxon>Metazoa</taxon>
        <taxon>Ecdysozoa</taxon>
        <taxon>Arthropoda</taxon>
        <taxon>Crustacea</taxon>
        <taxon>Oligostraca</taxon>
        <taxon>Ostracoda</taxon>
        <taxon>Podocopa</taxon>
        <taxon>Podocopida</taxon>
        <taxon>Cytherocopina</taxon>
        <taxon>Cytheroidea</taxon>
        <taxon>Cytherideidae</taxon>
        <taxon>Cyprideis</taxon>
    </lineage>
</organism>
<dbReference type="CDD" id="cd00885">
    <property type="entry name" value="cinA"/>
    <property type="match status" value="1"/>
</dbReference>
<dbReference type="Gene3D" id="3.40.980.10">
    <property type="entry name" value="MoaB/Mog-like domain"/>
    <property type="match status" value="1"/>
</dbReference>
<dbReference type="InterPro" id="IPR056596">
    <property type="entry name" value="FLAD1_M"/>
</dbReference>
<dbReference type="InterPro" id="IPR001453">
    <property type="entry name" value="MoaB/Mog_dom"/>
</dbReference>
<dbReference type="InterPro" id="IPR050101">
    <property type="entry name" value="CinA"/>
</dbReference>
<accession>A0A7R8W9Q6</accession>
<protein>
    <submittedName>
        <fullName evidence="2">Uncharacterized protein</fullName>
    </submittedName>
</protein>
<dbReference type="SMART" id="SM00852">
    <property type="entry name" value="MoCF_biosynth"/>
    <property type="match status" value="1"/>
</dbReference>
<sequence length="348" mass="39431">MFIVVPRAPFLRRLLVYSSKLHNQRAFNIEDPCSINCSTMVPHPDSTGAHNEYTAGIIIIGDEILKGQVQDVNTYFLCKRLREMGVTVSKVSMVSDSLEDIATEVRDFSKRFRFVITTGGIGPTHDDRTFEAVGKAFDVPLALHPDVAKFCEEWYGSTDRSLPVFKLAMIPTNAKLNYGRNPETGEIVRFPLVQVHNVYIFPGIPQLLVNAMNRLGKKLFANPSFSRYEASLYVNVDEPSAAPVLNQAVAKFPDVEFGSYPVLFNSYYRVQFTMEGKSEERIKQAETFLKDSFPDKIVSYDPYPTVDAWEKHQALLASSKTSEGLKNFLKHAIEVLEKTYNDYRNCNR</sequence>
<dbReference type="Pfam" id="PF24102">
    <property type="entry name" value="FLAD1_M"/>
    <property type="match status" value="1"/>
</dbReference>
<evidence type="ECO:0000256" key="1">
    <source>
        <dbReference type="ARBA" id="ARBA00007589"/>
    </source>
</evidence>
<gene>
    <name evidence="2" type="ORF">CTOB1V02_LOCUS2905</name>
</gene>
<dbReference type="SUPFAM" id="SSF53218">
    <property type="entry name" value="Molybdenum cofactor biosynthesis proteins"/>
    <property type="match status" value="1"/>
</dbReference>
<dbReference type="EMBL" id="OB660474">
    <property type="protein sequence ID" value="CAD7224956.1"/>
    <property type="molecule type" value="Genomic_DNA"/>
</dbReference>
<dbReference type="PANTHER" id="PTHR13939">
    <property type="entry name" value="NICOTINAMIDE-NUCLEOTIDE AMIDOHYDROLASE PNCC"/>
    <property type="match status" value="1"/>
</dbReference>
<comment type="similarity">
    <text evidence="1">In the N-terminal section; belongs to the MoaB/Mog family.</text>
</comment>
<dbReference type="Pfam" id="PF00994">
    <property type="entry name" value="MoCF_biosynth"/>
    <property type="match status" value="1"/>
</dbReference>
<reference evidence="2" key="1">
    <citation type="submission" date="2020-11" db="EMBL/GenBank/DDBJ databases">
        <authorList>
            <person name="Tran Van P."/>
        </authorList>
    </citation>
    <scope>NUCLEOTIDE SEQUENCE</scope>
</reference>
<dbReference type="AlphaFoldDB" id="A0A7R8W9Q6"/>